<keyword evidence="6" id="KW-1185">Reference proteome</keyword>
<dbReference type="InterPro" id="IPR036849">
    <property type="entry name" value="Enolase-like_C_sf"/>
</dbReference>
<evidence type="ECO:0000313" key="6">
    <source>
        <dbReference type="Proteomes" id="UP001595547"/>
    </source>
</evidence>
<sequence length="372" mass="39846">MARITLAEAFLVDLIPKVKRTDAIQSFKSQETIFVTLTDADGATGIGYAYTIGDGGPAILSLLHRTLLPALMGREAEMIEQIWRDLLFTSHATAVGPIMALAQAAIDTALWDMRGKRANLPLHLLAGGAKTRVPMYSTEGGWLHLEPAALVDDALAMRAAGFKGSKIKIGKPTVAGDAARLTAVRSALGDDYEIMTDANQSLTQPEATRRLHLLESLNIAWFEEPLPADDIAGHARLNRLSRVPIAVGESMYSPGQFADYIAAEACGIVQADVARIGGITPWLKVAHMAEAHNLMICPHFLMELHVSLVCAVPNAPWLEYIPQLDDIAAPMARDGGHALAPTTPGLGITWDHAALAARTAAGSRFTVQEGKL</sequence>
<dbReference type="Pfam" id="PF02746">
    <property type="entry name" value="MR_MLE_N"/>
    <property type="match status" value="1"/>
</dbReference>
<dbReference type="PANTHER" id="PTHR13794">
    <property type="entry name" value="ENOLASE SUPERFAMILY, MANDELATE RACEMASE"/>
    <property type="match status" value="1"/>
</dbReference>
<dbReference type="SFLD" id="SFLDS00001">
    <property type="entry name" value="Enolase"/>
    <property type="match status" value="1"/>
</dbReference>
<gene>
    <name evidence="5" type="ORF">ACFOGH_19620</name>
</gene>
<feature type="domain" description="Mandelate racemase/muconate lactonizing enzyme C-terminal" evidence="4">
    <location>
        <begin position="147"/>
        <end position="244"/>
    </location>
</feature>
<organism evidence="5 6">
    <name type="scientific">Cypionkella sinensis</name>
    <dbReference type="NCBI Taxonomy" id="1756043"/>
    <lineage>
        <taxon>Bacteria</taxon>
        <taxon>Pseudomonadati</taxon>
        <taxon>Pseudomonadota</taxon>
        <taxon>Alphaproteobacteria</taxon>
        <taxon>Rhodobacterales</taxon>
        <taxon>Paracoccaceae</taxon>
        <taxon>Cypionkella</taxon>
    </lineage>
</organism>
<dbReference type="SUPFAM" id="SSF51604">
    <property type="entry name" value="Enolase C-terminal domain-like"/>
    <property type="match status" value="1"/>
</dbReference>
<evidence type="ECO:0000256" key="1">
    <source>
        <dbReference type="ARBA" id="ARBA00001946"/>
    </source>
</evidence>
<comment type="caution">
    <text evidence="5">The sequence shown here is derived from an EMBL/GenBank/DDBJ whole genome shotgun (WGS) entry which is preliminary data.</text>
</comment>
<dbReference type="Proteomes" id="UP001595547">
    <property type="component" value="Unassembled WGS sequence"/>
</dbReference>
<dbReference type="RefSeq" id="WP_380074870.1">
    <property type="nucleotide sequence ID" value="NZ_JBHRTO010000002.1"/>
</dbReference>
<evidence type="ECO:0000256" key="3">
    <source>
        <dbReference type="ARBA" id="ARBA00022842"/>
    </source>
</evidence>
<dbReference type="InterPro" id="IPR013341">
    <property type="entry name" value="Mandelate_racemase_N_dom"/>
</dbReference>
<reference evidence="6" key="1">
    <citation type="journal article" date="2019" name="Int. J. Syst. Evol. Microbiol.">
        <title>The Global Catalogue of Microorganisms (GCM) 10K type strain sequencing project: providing services to taxonomists for standard genome sequencing and annotation.</title>
        <authorList>
            <consortium name="The Broad Institute Genomics Platform"/>
            <consortium name="The Broad Institute Genome Sequencing Center for Infectious Disease"/>
            <person name="Wu L."/>
            <person name="Ma J."/>
        </authorList>
    </citation>
    <scope>NUCLEOTIDE SEQUENCE [LARGE SCALE GENOMIC DNA]</scope>
    <source>
        <strain evidence="6">KCTC 52039</strain>
    </source>
</reference>
<dbReference type="Gene3D" id="3.30.390.10">
    <property type="entry name" value="Enolase-like, N-terminal domain"/>
    <property type="match status" value="1"/>
</dbReference>
<dbReference type="SMART" id="SM00922">
    <property type="entry name" value="MR_MLE"/>
    <property type="match status" value="1"/>
</dbReference>
<evidence type="ECO:0000313" key="5">
    <source>
        <dbReference type="EMBL" id="MFC3183218.1"/>
    </source>
</evidence>
<comment type="cofactor">
    <cofactor evidence="1">
        <name>Mg(2+)</name>
        <dbReference type="ChEBI" id="CHEBI:18420"/>
    </cofactor>
</comment>
<dbReference type="SUPFAM" id="SSF54826">
    <property type="entry name" value="Enolase N-terminal domain-like"/>
    <property type="match status" value="1"/>
</dbReference>
<dbReference type="InterPro" id="IPR029017">
    <property type="entry name" value="Enolase-like_N"/>
</dbReference>
<name>A0ABV7J600_9RHOB</name>
<accession>A0ABV7J600</accession>
<dbReference type="Gene3D" id="3.20.20.120">
    <property type="entry name" value="Enolase-like C-terminal domain"/>
    <property type="match status" value="1"/>
</dbReference>
<dbReference type="SFLD" id="SFLDG00179">
    <property type="entry name" value="mandelate_racemase"/>
    <property type="match status" value="1"/>
</dbReference>
<keyword evidence="3" id="KW-0460">Magnesium</keyword>
<dbReference type="CDD" id="cd03316">
    <property type="entry name" value="MR_like"/>
    <property type="match status" value="1"/>
</dbReference>
<evidence type="ECO:0000259" key="4">
    <source>
        <dbReference type="SMART" id="SM00922"/>
    </source>
</evidence>
<dbReference type="InterPro" id="IPR029065">
    <property type="entry name" value="Enolase_C-like"/>
</dbReference>
<keyword evidence="2" id="KW-0479">Metal-binding</keyword>
<dbReference type="EMBL" id="JBHRTO010000002">
    <property type="protein sequence ID" value="MFC3183218.1"/>
    <property type="molecule type" value="Genomic_DNA"/>
</dbReference>
<proteinExistence type="predicted"/>
<dbReference type="Pfam" id="PF13378">
    <property type="entry name" value="MR_MLE_C"/>
    <property type="match status" value="1"/>
</dbReference>
<dbReference type="InterPro" id="IPR013342">
    <property type="entry name" value="Mandelate_racemase_C"/>
</dbReference>
<evidence type="ECO:0000256" key="2">
    <source>
        <dbReference type="ARBA" id="ARBA00022723"/>
    </source>
</evidence>
<dbReference type="InterPro" id="IPR046945">
    <property type="entry name" value="RHMD-like"/>
</dbReference>
<protein>
    <submittedName>
        <fullName evidence="5">Mandelate racemase/muconate lactonizing enzyme family protein</fullName>
    </submittedName>
</protein>
<dbReference type="PANTHER" id="PTHR13794:SF58">
    <property type="entry name" value="MITOCHONDRIAL ENOLASE SUPERFAMILY MEMBER 1"/>
    <property type="match status" value="1"/>
</dbReference>